<dbReference type="GO" id="GO:0048364">
    <property type="term" value="P:root development"/>
    <property type="evidence" value="ECO:0007669"/>
    <property type="project" value="InterPro"/>
</dbReference>
<dbReference type="OMA" id="INKCGFA"/>
<dbReference type="AlphaFoldDB" id="A0A1D6IB54"/>
<reference evidence="1 3" key="1">
    <citation type="submission" date="2015-12" db="EMBL/GenBank/DDBJ databases">
        <title>Update maize B73 reference genome by single molecule sequencing technologies.</title>
        <authorList>
            <consortium name="Maize Genome Sequencing Project"/>
            <person name="Ware D."/>
        </authorList>
    </citation>
    <scope>NUCLEOTIDE SEQUENCE [LARGE SCALE GENOMIC DNA]</scope>
    <source>
        <strain evidence="3">cv. B73</strain>
        <tissue evidence="1">Seedling</tissue>
    </source>
</reference>
<sequence length="306" mass="33049">MAAHLRSISLPTRPHSLVLKAEQELQRLRSCCAPVSPPPPVHALRALLQDLSDLHEYAEEIARLPNNWDALRLPRHRRLVEGELEGSVALLDLCGAARDGLADARDQVRDLRLLLRRHRAASHGGPRRGGGAAAAAASARAEACAAGSLKKVARAIRRESCYRRSAVGNTRDDDLSRSGAPRPLAMLAEVRELTVCALQSSVEALLRQVARPSAGKWSLVSRALAHGRSRSFGSGEAREHAATHADADGRSVFGAIKDVVGGDMPLDAGNHLQSLEECIQGLEDGLERLFRNLIRSRVCLLNCVSL</sequence>
<evidence type="ECO:0000313" key="1">
    <source>
        <dbReference type="EMBL" id="ONM57186.1"/>
    </source>
</evidence>
<dbReference type="GO" id="GO:0048367">
    <property type="term" value="P:shoot system development"/>
    <property type="evidence" value="ECO:0007669"/>
    <property type="project" value="InterPro"/>
</dbReference>
<name>A0A1D6IB54_MAIZE</name>
<dbReference type="PANTHER" id="PTHR33070">
    <property type="entry name" value="OS06G0725500 PROTEIN"/>
    <property type="match status" value="1"/>
</dbReference>
<organism evidence="1">
    <name type="scientific">Zea mays</name>
    <name type="common">Maize</name>
    <dbReference type="NCBI Taxonomy" id="4577"/>
    <lineage>
        <taxon>Eukaryota</taxon>
        <taxon>Viridiplantae</taxon>
        <taxon>Streptophyta</taxon>
        <taxon>Embryophyta</taxon>
        <taxon>Tracheophyta</taxon>
        <taxon>Spermatophyta</taxon>
        <taxon>Magnoliopsida</taxon>
        <taxon>Liliopsida</taxon>
        <taxon>Poales</taxon>
        <taxon>Poaceae</taxon>
        <taxon>PACMAD clade</taxon>
        <taxon>Panicoideae</taxon>
        <taxon>Andropogonodae</taxon>
        <taxon>Andropogoneae</taxon>
        <taxon>Tripsacinae</taxon>
        <taxon>Zea</taxon>
    </lineage>
</organism>
<dbReference type="Gramene" id="Zm00001eb321020_T001">
    <property type="protein sequence ID" value="Zm00001eb321020_P001"/>
    <property type="gene ID" value="Zm00001eb321020"/>
</dbReference>
<dbReference type="PaxDb" id="4577-GRMZM2G168618_P01"/>
<gene>
    <name evidence="1" type="ORF">ZEAMMB73_Zm00001d021449</name>
</gene>
<reference evidence="2" key="3">
    <citation type="submission" date="2021-05" db="UniProtKB">
        <authorList>
            <consortium name="EnsemblPlants"/>
        </authorList>
    </citation>
    <scope>IDENTIFICATION</scope>
    <source>
        <strain evidence="2">cv. B73</strain>
    </source>
</reference>
<dbReference type="InterPro" id="IPR004320">
    <property type="entry name" value="BPS1_pln"/>
</dbReference>
<evidence type="ECO:0000313" key="3">
    <source>
        <dbReference type="Proteomes" id="UP000007305"/>
    </source>
</evidence>
<dbReference type="EnsemblPlants" id="Zm00001eb321020_T001">
    <property type="protein sequence ID" value="Zm00001eb321020_P001"/>
    <property type="gene ID" value="Zm00001eb321020"/>
</dbReference>
<dbReference type="EMBL" id="CM007650">
    <property type="protein sequence ID" value="ONM57186.1"/>
    <property type="molecule type" value="Genomic_DNA"/>
</dbReference>
<evidence type="ECO:0008006" key="4">
    <source>
        <dbReference type="Google" id="ProtNLM"/>
    </source>
</evidence>
<dbReference type="Pfam" id="PF03087">
    <property type="entry name" value="BPS1"/>
    <property type="match status" value="1"/>
</dbReference>
<protein>
    <recommendedName>
        <fullName evidence="4">DUF241 domain protein</fullName>
    </recommendedName>
</protein>
<dbReference type="SMR" id="A0A1D6IB54"/>
<dbReference type="eggNOG" id="ENOG502QUY1">
    <property type="taxonomic scope" value="Eukaryota"/>
</dbReference>
<reference evidence="2" key="2">
    <citation type="submission" date="2019-07" db="EMBL/GenBank/DDBJ databases">
        <authorList>
            <person name="Seetharam A."/>
            <person name="Woodhouse M."/>
            <person name="Cannon E."/>
        </authorList>
    </citation>
    <scope>NUCLEOTIDE SEQUENCE [LARGE SCALE GENOMIC DNA]</scope>
    <source>
        <strain evidence="2">cv. B73</strain>
    </source>
</reference>
<evidence type="ECO:0000313" key="2">
    <source>
        <dbReference type="EnsemblPlants" id="Zm00001eb321020_P001"/>
    </source>
</evidence>
<dbReference type="Proteomes" id="UP000007305">
    <property type="component" value="Chromosome 7"/>
</dbReference>
<dbReference type="PANTHER" id="PTHR33070:SF76">
    <property type="entry name" value="DUF241 DOMAIN PROTEIN"/>
    <property type="match status" value="1"/>
</dbReference>
<accession>A0A1D6IB54</accession>
<keyword evidence="3" id="KW-1185">Reference proteome</keyword>
<proteinExistence type="predicted"/>